<feature type="non-terminal residue" evidence="1">
    <location>
        <position position="1"/>
    </location>
</feature>
<dbReference type="SUPFAM" id="SSF53254">
    <property type="entry name" value="Phosphoglycerate mutase-like"/>
    <property type="match status" value="1"/>
</dbReference>
<sequence length="34" mass="3696">VAAVYASPMERARETATPIARALNLRVRTARGLN</sequence>
<proteinExistence type="predicted"/>
<dbReference type="AlphaFoldDB" id="A0A382IVY8"/>
<dbReference type="InterPro" id="IPR013078">
    <property type="entry name" value="His_Pase_superF_clade-1"/>
</dbReference>
<organism evidence="1">
    <name type="scientific">marine metagenome</name>
    <dbReference type="NCBI Taxonomy" id="408172"/>
    <lineage>
        <taxon>unclassified sequences</taxon>
        <taxon>metagenomes</taxon>
        <taxon>ecological metagenomes</taxon>
    </lineage>
</organism>
<dbReference type="Pfam" id="PF00300">
    <property type="entry name" value="His_Phos_1"/>
    <property type="match status" value="1"/>
</dbReference>
<accession>A0A382IVY8</accession>
<reference evidence="1" key="1">
    <citation type="submission" date="2018-05" db="EMBL/GenBank/DDBJ databases">
        <authorList>
            <person name="Lanie J.A."/>
            <person name="Ng W.-L."/>
            <person name="Kazmierczak K.M."/>
            <person name="Andrzejewski T.M."/>
            <person name="Davidsen T.M."/>
            <person name="Wayne K.J."/>
            <person name="Tettelin H."/>
            <person name="Glass J.I."/>
            <person name="Rusch D."/>
            <person name="Podicherti R."/>
            <person name="Tsui H.-C.T."/>
            <person name="Winkler M.E."/>
        </authorList>
    </citation>
    <scope>NUCLEOTIDE SEQUENCE</scope>
</reference>
<name>A0A382IVY8_9ZZZZ</name>
<evidence type="ECO:0000313" key="1">
    <source>
        <dbReference type="EMBL" id="SVC03545.1"/>
    </source>
</evidence>
<dbReference type="Gene3D" id="3.40.50.1240">
    <property type="entry name" value="Phosphoglycerate mutase-like"/>
    <property type="match status" value="1"/>
</dbReference>
<feature type="non-terminal residue" evidence="1">
    <location>
        <position position="34"/>
    </location>
</feature>
<protein>
    <submittedName>
        <fullName evidence="1">Uncharacterized protein</fullName>
    </submittedName>
</protein>
<dbReference type="InterPro" id="IPR029033">
    <property type="entry name" value="His_PPase_superfam"/>
</dbReference>
<dbReference type="EMBL" id="UINC01069848">
    <property type="protein sequence ID" value="SVC03545.1"/>
    <property type="molecule type" value="Genomic_DNA"/>
</dbReference>
<gene>
    <name evidence="1" type="ORF">METZ01_LOCUS256399</name>
</gene>